<feature type="repeat" description="PPR" evidence="2">
    <location>
        <begin position="227"/>
        <end position="261"/>
    </location>
</feature>
<protein>
    <recommendedName>
        <fullName evidence="5">Pentatricopeptide repeat-containing protein</fullName>
    </recommendedName>
</protein>
<dbReference type="GO" id="GO:0003723">
    <property type="term" value="F:RNA binding"/>
    <property type="evidence" value="ECO:0007669"/>
    <property type="project" value="InterPro"/>
</dbReference>
<evidence type="ECO:0000256" key="2">
    <source>
        <dbReference type="PROSITE-ProRule" id="PRU00708"/>
    </source>
</evidence>
<dbReference type="InterPro" id="IPR002885">
    <property type="entry name" value="PPR_rpt"/>
</dbReference>
<evidence type="ECO:0000313" key="3">
    <source>
        <dbReference type="EMBL" id="KAK9273896.1"/>
    </source>
</evidence>
<evidence type="ECO:0000256" key="1">
    <source>
        <dbReference type="ARBA" id="ARBA00022737"/>
    </source>
</evidence>
<evidence type="ECO:0000313" key="4">
    <source>
        <dbReference type="Proteomes" id="UP001415857"/>
    </source>
</evidence>
<dbReference type="InterPro" id="IPR011990">
    <property type="entry name" value="TPR-like_helical_dom_sf"/>
</dbReference>
<evidence type="ECO:0008006" key="5">
    <source>
        <dbReference type="Google" id="ProtNLM"/>
    </source>
</evidence>
<name>A0AAP0WNH5_LIQFO</name>
<dbReference type="InterPro" id="IPR046960">
    <property type="entry name" value="PPR_At4g14850-like_plant"/>
</dbReference>
<feature type="repeat" description="PPR" evidence="2">
    <location>
        <begin position="192"/>
        <end position="226"/>
    </location>
</feature>
<gene>
    <name evidence="3" type="ORF">L1049_018708</name>
</gene>
<dbReference type="Pfam" id="PF13041">
    <property type="entry name" value="PPR_2"/>
    <property type="match status" value="3"/>
</dbReference>
<dbReference type="PANTHER" id="PTHR47926:SF453">
    <property type="entry name" value="PENTATRICOPEPTIDE REPEAT (PPR) SUPERFAMILY PROTEIN"/>
    <property type="match status" value="1"/>
</dbReference>
<comment type="caution">
    <text evidence="3">The sequence shown here is derived from an EMBL/GenBank/DDBJ whole genome shotgun (WGS) entry which is preliminary data.</text>
</comment>
<dbReference type="Gene3D" id="1.25.40.10">
    <property type="entry name" value="Tetratricopeptide repeat domain"/>
    <property type="match status" value="3"/>
</dbReference>
<dbReference type="FunFam" id="1.25.40.10:FF:000031">
    <property type="entry name" value="Pentatricopeptide repeat-containing protein mitochondrial"/>
    <property type="match status" value="1"/>
</dbReference>
<sequence length="396" mass="43755">MKAKTLQPGRQVHAMLVTTGTEINTMSLNSKLVGVYASCGDVRSARLVLAKTGNPNVFALNWMISASAFHGFCEEAVGYFSLMQELKIFPNKFTFSIVLKACVGLMDENKGKEVHAVINRMGFESDVSVANALVDMYCKCGSVYYARRVFDRMVRRDVASWTCMICGYTNIGHLEQSLVLFEQMKSAGLEPNDFTWNAIIAGYARKGDCNGAFALFSRMSRERLVPDLVTWNAMISGFAQSHRAVEAMKLFQDMLVAGIRPNHVTVTGLLPVCGLMGSIRRGKEIQCLIYRMGFDANVFVASALIDMYSKCGSVKDAKNVFDQIPAKNVASWNAMIGCYGKHSMVDSSIQLFERMQEEGIWANQVTLISVLSACSHGGLVEKGNRKEVIRVKPDCS</sequence>
<dbReference type="PROSITE" id="PS51375">
    <property type="entry name" value="PPR"/>
    <property type="match status" value="5"/>
</dbReference>
<dbReference type="Pfam" id="PF01535">
    <property type="entry name" value="PPR"/>
    <property type="match status" value="2"/>
</dbReference>
<feature type="repeat" description="PPR" evidence="2">
    <location>
        <begin position="157"/>
        <end position="191"/>
    </location>
</feature>
<dbReference type="AlphaFoldDB" id="A0AAP0WNH5"/>
<dbReference type="Proteomes" id="UP001415857">
    <property type="component" value="Unassembled WGS sequence"/>
</dbReference>
<dbReference type="NCBIfam" id="TIGR00756">
    <property type="entry name" value="PPR"/>
    <property type="match status" value="5"/>
</dbReference>
<accession>A0AAP0WNH5</accession>
<dbReference type="EMBL" id="JBBPBK010000012">
    <property type="protein sequence ID" value="KAK9273896.1"/>
    <property type="molecule type" value="Genomic_DNA"/>
</dbReference>
<proteinExistence type="predicted"/>
<keyword evidence="1" id="KW-0677">Repeat</keyword>
<reference evidence="3 4" key="1">
    <citation type="journal article" date="2024" name="Plant J.">
        <title>Genome sequences and population genomics reveal climatic adaptation and genomic divergence between two closely related sweetgum species.</title>
        <authorList>
            <person name="Xu W.Q."/>
            <person name="Ren C.Q."/>
            <person name="Zhang X.Y."/>
            <person name="Comes H.P."/>
            <person name="Liu X.H."/>
            <person name="Li Y.G."/>
            <person name="Kettle C.J."/>
            <person name="Jalonen R."/>
            <person name="Gaisberger H."/>
            <person name="Ma Y.Z."/>
            <person name="Qiu Y.X."/>
        </authorList>
    </citation>
    <scope>NUCLEOTIDE SEQUENCE [LARGE SCALE GENOMIC DNA]</scope>
    <source>
        <strain evidence="3">Hangzhou</strain>
    </source>
</reference>
<feature type="repeat" description="PPR" evidence="2">
    <location>
        <begin position="328"/>
        <end position="362"/>
    </location>
</feature>
<dbReference type="FunFam" id="1.25.40.10:FF:000344">
    <property type="entry name" value="Pentatricopeptide repeat-containing protein"/>
    <property type="match status" value="1"/>
</dbReference>
<dbReference type="PANTHER" id="PTHR47926">
    <property type="entry name" value="PENTATRICOPEPTIDE REPEAT-CONTAINING PROTEIN"/>
    <property type="match status" value="1"/>
</dbReference>
<feature type="repeat" description="PPR" evidence="2">
    <location>
        <begin position="126"/>
        <end position="156"/>
    </location>
</feature>
<dbReference type="GO" id="GO:0009451">
    <property type="term" value="P:RNA modification"/>
    <property type="evidence" value="ECO:0007669"/>
    <property type="project" value="InterPro"/>
</dbReference>
<keyword evidence="4" id="KW-1185">Reference proteome</keyword>
<organism evidence="3 4">
    <name type="scientific">Liquidambar formosana</name>
    <name type="common">Formosan gum</name>
    <dbReference type="NCBI Taxonomy" id="63359"/>
    <lineage>
        <taxon>Eukaryota</taxon>
        <taxon>Viridiplantae</taxon>
        <taxon>Streptophyta</taxon>
        <taxon>Embryophyta</taxon>
        <taxon>Tracheophyta</taxon>
        <taxon>Spermatophyta</taxon>
        <taxon>Magnoliopsida</taxon>
        <taxon>eudicotyledons</taxon>
        <taxon>Gunneridae</taxon>
        <taxon>Pentapetalae</taxon>
        <taxon>Saxifragales</taxon>
        <taxon>Altingiaceae</taxon>
        <taxon>Liquidambar</taxon>
    </lineage>
</organism>